<dbReference type="Pfam" id="PF00118">
    <property type="entry name" value="Cpn60_TCP1"/>
    <property type="match status" value="1"/>
</dbReference>
<dbReference type="GO" id="GO:0140662">
    <property type="term" value="F:ATP-dependent protein folding chaperone"/>
    <property type="evidence" value="ECO:0007669"/>
    <property type="project" value="InterPro"/>
</dbReference>
<protein>
    <submittedName>
        <fullName evidence="4">Uncharacterized protein</fullName>
    </submittedName>
</protein>
<reference evidence="4" key="1">
    <citation type="journal article" date="2020" name="bioRxiv">
        <title>A rank-normalized archaeal taxonomy based on genome phylogeny resolves widespread incomplete and uneven classifications.</title>
        <authorList>
            <person name="Rinke C."/>
            <person name="Chuvochina M."/>
            <person name="Mussig A.J."/>
            <person name="Chaumeil P.-A."/>
            <person name="Waite D.W."/>
            <person name="Whitman W.B."/>
            <person name="Parks D.H."/>
            <person name="Hugenholtz P."/>
        </authorList>
    </citation>
    <scope>NUCLEOTIDE SEQUENCE</scope>
    <source>
        <strain evidence="4">UBA12518</strain>
    </source>
</reference>
<dbReference type="AlphaFoldDB" id="A0A832RY54"/>
<proteinExistence type="predicted"/>
<dbReference type="GO" id="GO:0005524">
    <property type="term" value="F:ATP binding"/>
    <property type="evidence" value="ECO:0007669"/>
    <property type="project" value="UniProtKB-KW"/>
</dbReference>
<organism evidence="4 5">
    <name type="scientific">Methermicoccus shengliensis</name>
    <dbReference type="NCBI Taxonomy" id="660064"/>
    <lineage>
        <taxon>Archaea</taxon>
        <taxon>Methanobacteriati</taxon>
        <taxon>Methanobacteriota</taxon>
        <taxon>Stenosarchaea group</taxon>
        <taxon>Methanomicrobia</taxon>
        <taxon>Methanosarcinales</taxon>
        <taxon>Methermicoccaceae</taxon>
        <taxon>Methermicoccus</taxon>
    </lineage>
</organism>
<evidence type="ECO:0000256" key="3">
    <source>
        <dbReference type="ARBA" id="ARBA00023186"/>
    </source>
</evidence>
<dbReference type="RefSeq" id="WP_169736261.1">
    <property type="nucleotide sequence ID" value="NZ_DUIH01000011.1"/>
</dbReference>
<sequence>MAGGGTTEFILSQMLKSYACTLPRKEQLAVLEFARALEAIPMALASNAGMNPTDALAAMRNYYTRGIDTMIDSSGRVTTPSTIEPVIVKKLALTSATEAANRVLMIDEIVPKR</sequence>
<evidence type="ECO:0000256" key="1">
    <source>
        <dbReference type="ARBA" id="ARBA00022741"/>
    </source>
</evidence>
<dbReference type="EMBL" id="DUIH01000011">
    <property type="protein sequence ID" value="HIH69531.1"/>
    <property type="molecule type" value="Genomic_DNA"/>
</dbReference>
<dbReference type="PANTHER" id="PTHR11353">
    <property type="entry name" value="CHAPERONIN"/>
    <property type="match status" value="1"/>
</dbReference>
<dbReference type="Gene3D" id="1.10.560.10">
    <property type="entry name" value="GroEL-like equatorial domain"/>
    <property type="match status" value="1"/>
</dbReference>
<keyword evidence="3" id="KW-0143">Chaperone</keyword>
<dbReference type="InterPro" id="IPR017998">
    <property type="entry name" value="Chaperone_TCP-1"/>
</dbReference>
<comment type="caution">
    <text evidence="4">The sequence shown here is derived from an EMBL/GenBank/DDBJ whole genome shotgun (WGS) entry which is preliminary data.</text>
</comment>
<evidence type="ECO:0000256" key="2">
    <source>
        <dbReference type="ARBA" id="ARBA00022840"/>
    </source>
</evidence>
<keyword evidence="2" id="KW-0067">ATP-binding</keyword>
<dbReference type="InterPro" id="IPR002423">
    <property type="entry name" value="Cpn60/GroEL/TCP-1"/>
</dbReference>
<name>A0A832RY54_9EURY</name>
<keyword evidence="1" id="KW-0547">Nucleotide-binding</keyword>
<dbReference type="SUPFAM" id="SSF48592">
    <property type="entry name" value="GroEL equatorial domain-like"/>
    <property type="match status" value="1"/>
</dbReference>
<gene>
    <name evidence="4" type="ORF">HA299_02750</name>
</gene>
<dbReference type="Proteomes" id="UP000600363">
    <property type="component" value="Unassembled WGS sequence"/>
</dbReference>
<evidence type="ECO:0000313" key="4">
    <source>
        <dbReference type="EMBL" id="HIH69531.1"/>
    </source>
</evidence>
<dbReference type="InterPro" id="IPR027413">
    <property type="entry name" value="GROEL-like_equatorial_sf"/>
</dbReference>
<evidence type="ECO:0000313" key="5">
    <source>
        <dbReference type="Proteomes" id="UP000600363"/>
    </source>
</evidence>
<accession>A0A832RY54</accession>